<evidence type="ECO:0000313" key="1">
    <source>
        <dbReference type="EMBL" id="TXD89152.1"/>
    </source>
</evidence>
<dbReference type="AlphaFoldDB" id="A0A5C6ZGE2"/>
<dbReference type="EMBL" id="VORO01000009">
    <property type="protein sequence ID" value="TXD89152.1"/>
    <property type="molecule type" value="Genomic_DNA"/>
</dbReference>
<organism evidence="1 2">
    <name type="scientific">Subsaximicrobium wynnwilliamsii</name>
    <dbReference type="NCBI Taxonomy" id="291179"/>
    <lineage>
        <taxon>Bacteria</taxon>
        <taxon>Pseudomonadati</taxon>
        <taxon>Bacteroidota</taxon>
        <taxon>Flavobacteriia</taxon>
        <taxon>Flavobacteriales</taxon>
        <taxon>Flavobacteriaceae</taxon>
        <taxon>Subsaximicrobium</taxon>
    </lineage>
</organism>
<evidence type="ECO:0000313" key="2">
    <source>
        <dbReference type="Proteomes" id="UP000321578"/>
    </source>
</evidence>
<reference evidence="1 2" key="1">
    <citation type="submission" date="2019-08" db="EMBL/GenBank/DDBJ databases">
        <title>Genomes of Subsaximicrobium wynnwilliamsii strains.</title>
        <authorList>
            <person name="Bowman J.P."/>
        </authorList>
    </citation>
    <scope>NUCLEOTIDE SEQUENCE [LARGE SCALE GENOMIC DNA]</scope>
    <source>
        <strain evidence="1 2">2-80-2</strain>
    </source>
</reference>
<dbReference type="RefSeq" id="WP_147086506.1">
    <property type="nucleotide sequence ID" value="NZ_VORM01000007.1"/>
</dbReference>
<evidence type="ECO:0008006" key="3">
    <source>
        <dbReference type="Google" id="ProtNLM"/>
    </source>
</evidence>
<dbReference type="Proteomes" id="UP000321578">
    <property type="component" value="Unassembled WGS sequence"/>
</dbReference>
<dbReference type="OrthoDB" id="1191296at2"/>
<proteinExistence type="predicted"/>
<keyword evidence="2" id="KW-1185">Reference proteome</keyword>
<name>A0A5C6ZGE2_9FLAO</name>
<gene>
    <name evidence="1" type="ORF">ESY86_10320</name>
</gene>
<protein>
    <recommendedName>
        <fullName evidence="3">RHS repeat protein</fullName>
    </recommendedName>
</protein>
<sequence>MAANELIVPADFADGRRKRIALYLSGKTKTFTGICKGAITTAKRGKDGSLQLYLSHYANLISSKSELFFESYSVEILTNYSNNPKGQISSISKTNSKGQTEQKDVRYAHEQYSYVRDKNMLLDTYETKIKIDNEIIGIERNIWVNSGGKIYVNKKLAGPSTNQLLVNGETTYVDNFGNSLELNNGKNVFSSSLRAYANLYEVASVVNAKYIDVVNELDITYAQLQNLNTSVLKLELMKLYNRLPNAMLSLTFYDDSGRVINRVNERQEESYIYYDNHGRVDYITDGYGKVLEKKEYNFNN</sequence>
<comment type="caution">
    <text evidence="1">The sequence shown here is derived from an EMBL/GenBank/DDBJ whole genome shotgun (WGS) entry which is preliminary data.</text>
</comment>
<accession>A0A5C6ZGE2</accession>